<feature type="coiled-coil region" evidence="1">
    <location>
        <begin position="26"/>
        <end position="60"/>
    </location>
</feature>
<comment type="caution">
    <text evidence="4">The sequence shown here is derived from an EMBL/GenBank/DDBJ whole genome shotgun (WGS) entry which is preliminary data.</text>
</comment>
<sequence>MDNNTTSIQERPSDTHEKLVLLKSRVEELEKKTSSDAEAIDKLTQELRQCKASEELAKKDVSAIDNLYTASKEDLQKKIAIMKEFELKYEREAKINEGIEVTLRNEHKKIKHLREKLNSVIVEREAFDVFSAEVNAKLNESVKNLSKTDTRLKQALSCNNEMERKLKSLEELHKKSNEEAGSATQRNLELEGLIRSSDAEKVKLKKHLIESETKLASMEHKIMEIEKHLDYLKLKCTEKDRQLKEHHGKASELTHLLKSSKEENARSTWQCQVSEERAAQLEKSLGMLSDTKLEIELKMKDLSDECAEYKRKFKEAHYRNIEFENIVEKSHSEKMDIDRKVSDLENLLRTKHYRVNELEEKLSIGCKKYNDAEAELKHFQDMVSKYRAKEESSQQRSERLEIDLQVANAKAGDLTNQLNAITDERKRIEELLNNSNQKVLDVESLHVSLKFELESSKEKLEISQKELEDSNVRENELLEKLKLNLKEMERNFFLSKMVIEEQADEESKGQSSYQEQLDEANKRVNIFKKQLVEATQREASLKTELEASSAEKSSLRKIIDELKSKVHKVEASLISQMEASSAEIKNLEEIIRELTTKVVESGKKIEQILSENEIITNTNSKLKDKLDLNQLNVDELKDTVNFIDAEKNALETNAKKMETKLLEEIEKLKLRSSEAVDVKKSMFSSTEMCYQKGPNEVTNNEEIRKIELDGAFLKIAKLEEAIGEFKRNSIDFEKEDESLSSINLKLTDELTDYEIILDELKKALGKVFADKDETLGHLQNSRKIAVDLWKQPSSKEERLHPKIEHMTLESSEKDKLSACILPGRGDLIKETTHIQNEFVIPREQTNSKIVLERQASINQSFFEIEVQHNLSSKSSMGNEDEHQNHMLFLQNKVQDLGEKLPVVETESSKKNMADSISIDTLETEARRDIKMKSSDLSVGKIISPPRRRKSIKKSKSLRHNTKTPSTSMKEDYPFSTAIKFIAGIVLVSVAIGIIVGKLY</sequence>
<keyword evidence="5" id="KW-1185">Reference proteome</keyword>
<evidence type="ECO:0000256" key="2">
    <source>
        <dbReference type="SAM" id="MobiDB-lite"/>
    </source>
</evidence>
<keyword evidence="3" id="KW-0472">Membrane</keyword>
<organism evidence="4 5">
    <name type="scientific">Zostera marina</name>
    <name type="common">Eelgrass</name>
    <dbReference type="NCBI Taxonomy" id="29655"/>
    <lineage>
        <taxon>Eukaryota</taxon>
        <taxon>Viridiplantae</taxon>
        <taxon>Streptophyta</taxon>
        <taxon>Embryophyta</taxon>
        <taxon>Tracheophyta</taxon>
        <taxon>Spermatophyta</taxon>
        <taxon>Magnoliopsida</taxon>
        <taxon>Liliopsida</taxon>
        <taxon>Zosteraceae</taxon>
        <taxon>Zostera</taxon>
    </lineage>
</organism>
<gene>
    <name evidence="4" type="ORF">ZOSMA_72G00690</name>
</gene>
<keyword evidence="3" id="KW-0812">Transmembrane</keyword>
<dbReference type="STRING" id="29655.A0A0K9NQM3"/>
<feature type="coiled-coil region" evidence="1">
    <location>
        <begin position="152"/>
        <end position="186"/>
    </location>
</feature>
<dbReference type="EMBL" id="LFYR01001858">
    <property type="protein sequence ID" value="KMZ58908.1"/>
    <property type="molecule type" value="Genomic_DNA"/>
</dbReference>
<protein>
    <submittedName>
        <fullName evidence="4">Uncharacterized protein</fullName>
    </submittedName>
</protein>
<evidence type="ECO:0000313" key="4">
    <source>
        <dbReference type="EMBL" id="KMZ58908.1"/>
    </source>
</evidence>
<dbReference type="PANTHER" id="PTHR43049:SF1">
    <property type="entry name" value="EARLY ENDOSOME ANTIGEN"/>
    <property type="match status" value="1"/>
</dbReference>
<feature type="region of interest" description="Disordered" evidence="2">
    <location>
        <begin position="942"/>
        <end position="968"/>
    </location>
</feature>
<evidence type="ECO:0000256" key="3">
    <source>
        <dbReference type="SAM" id="Phobius"/>
    </source>
</evidence>
<keyword evidence="1" id="KW-0175">Coiled coil</keyword>
<dbReference type="Proteomes" id="UP000036987">
    <property type="component" value="Unassembled WGS sequence"/>
</dbReference>
<feature type="transmembrane region" description="Helical" evidence="3">
    <location>
        <begin position="972"/>
        <end position="995"/>
    </location>
</feature>
<dbReference type="OrthoDB" id="770890at2759"/>
<name>A0A0K9NQM3_ZOSMR</name>
<reference evidence="5" key="1">
    <citation type="journal article" date="2016" name="Nature">
        <title>The genome of the seagrass Zostera marina reveals angiosperm adaptation to the sea.</title>
        <authorList>
            <person name="Olsen J.L."/>
            <person name="Rouze P."/>
            <person name="Verhelst B."/>
            <person name="Lin Y.-C."/>
            <person name="Bayer T."/>
            <person name="Collen J."/>
            <person name="Dattolo E."/>
            <person name="De Paoli E."/>
            <person name="Dittami S."/>
            <person name="Maumus F."/>
            <person name="Michel G."/>
            <person name="Kersting A."/>
            <person name="Lauritano C."/>
            <person name="Lohaus R."/>
            <person name="Toepel M."/>
            <person name="Tonon T."/>
            <person name="Vanneste K."/>
            <person name="Amirebrahimi M."/>
            <person name="Brakel J."/>
            <person name="Bostroem C."/>
            <person name="Chovatia M."/>
            <person name="Grimwood J."/>
            <person name="Jenkins J.W."/>
            <person name="Jueterbock A."/>
            <person name="Mraz A."/>
            <person name="Stam W.T."/>
            <person name="Tice H."/>
            <person name="Bornberg-Bauer E."/>
            <person name="Green P.J."/>
            <person name="Pearson G.A."/>
            <person name="Procaccini G."/>
            <person name="Duarte C.M."/>
            <person name="Schmutz J."/>
            <person name="Reusch T.B.H."/>
            <person name="Van de Peer Y."/>
        </authorList>
    </citation>
    <scope>NUCLEOTIDE SEQUENCE [LARGE SCALE GENOMIC DNA]</scope>
    <source>
        <strain evidence="5">cv. Finnish</strain>
    </source>
</reference>
<feature type="coiled-coil region" evidence="1">
    <location>
        <begin position="715"/>
        <end position="763"/>
    </location>
</feature>
<evidence type="ECO:0000256" key="1">
    <source>
        <dbReference type="SAM" id="Coils"/>
    </source>
</evidence>
<feature type="compositionally biased region" description="Basic residues" evidence="2">
    <location>
        <begin position="945"/>
        <end position="961"/>
    </location>
</feature>
<keyword evidence="3" id="KW-1133">Transmembrane helix</keyword>
<dbReference type="PANTHER" id="PTHR43049">
    <property type="entry name" value="EARLY ENDOSOME ANTIGEN"/>
    <property type="match status" value="1"/>
</dbReference>
<proteinExistence type="predicted"/>
<accession>A0A0K9NQM3</accession>
<dbReference type="SUPFAM" id="SSF57997">
    <property type="entry name" value="Tropomyosin"/>
    <property type="match status" value="1"/>
</dbReference>
<dbReference type="Gene3D" id="1.10.287.2610">
    <property type="match status" value="1"/>
</dbReference>
<dbReference type="AlphaFoldDB" id="A0A0K9NQM3"/>
<evidence type="ECO:0000313" key="5">
    <source>
        <dbReference type="Proteomes" id="UP000036987"/>
    </source>
</evidence>
<feature type="coiled-coil region" evidence="1">
    <location>
        <begin position="292"/>
        <end position="667"/>
    </location>
</feature>
<dbReference type="OMA" id="SSANEMC"/>